<evidence type="ECO:0000256" key="7">
    <source>
        <dbReference type="ARBA" id="ARBA00047942"/>
    </source>
</evidence>
<keyword evidence="6" id="KW-0680">Restriction system</keyword>
<evidence type="ECO:0000256" key="4">
    <source>
        <dbReference type="ARBA" id="ARBA00022679"/>
    </source>
</evidence>
<evidence type="ECO:0000313" key="10">
    <source>
        <dbReference type="EMBL" id="AIF41820.1"/>
    </source>
</evidence>
<dbReference type="InterPro" id="IPR022749">
    <property type="entry name" value="D12N6_MeTrfase_N"/>
</dbReference>
<dbReference type="AlphaFoldDB" id="A0A075JJ47"/>
<dbReference type="EMBL" id="CP008889">
    <property type="protein sequence ID" value="AIF41820.1"/>
    <property type="molecule type" value="Genomic_DNA"/>
</dbReference>
<keyword evidence="5" id="KW-0949">S-adenosyl-L-methionine</keyword>
<evidence type="ECO:0000256" key="5">
    <source>
        <dbReference type="ARBA" id="ARBA00022691"/>
    </source>
</evidence>
<comment type="similarity">
    <text evidence="1">Belongs to the N(4)/N(6)-methyltransferase family.</text>
</comment>
<dbReference type="InterPro" id="IPR003356">
    <property type="entry name" value="DNA_methylase_A-5"/>
</dbReference>
<organism evidence="10 11">
    <name type="scientific">Dermacoccus nishinomiyaensis</name>
    <dbReference type="NCBI Taxonomy" id="1274"/>
    <lineage>
        <taxon>Bacteria</taxon>
        <taxon>Bacillati</taxon>
        <taxon>Actinomycetota</taxon>
        <taxon>Actinomycetes</taxon>
        <taxon>Micrococcales</taxon>
        <taxon>Dermacoccaceae</taxon>
        <taxon>Dermacoccus</taxon>
    </lineage>
</organism>
<feature type="domain" description="N6 adenine-specific DNA methyltransferase N-terminal" evidence="9">
    <location>
        <begin position="8"/>
        <end position="111"/>
    </location>
</feature>
<dbReference type="eggNOG" id="COG0286">
    <property type="taxonomic scope" value="Bacteria"/>
</dbReference>
<evidence type="ECO:0000256" key="6">
    <source>
        <dbReference type="ARBA" id="ARBA00022747"/>
    </source>
</evidence>
<dbReference type="REBASE" id="89858">
    <property type="entry name" value="M.DniM25I"/>
</dbReference>
<dbReference type="GO" id="GO:0009307">
    <property type="term" value="P:DNA restriction-modification system"/>
    <property type="evidence" value="ECO:0007669"/>
    <property type="project" value="UniProtKB-KW"/>
</dbReference>
<dbReference type="GO" id="GO:0032259">
    <property type="term" value="P:methylation"/>
    <property type="evidence" value="ECO:0007669"/>
    <property type="project" value="UniProtKB-KW"/>
</dbReference>
<dbReference type="GO" id="GO:0008170">
    <property type="term" value="F:N-methyltransferase activity"/>
    <property type="evidence" value="ECO:0007669"/>
    <property type="project" value="InterPro"/>
</dbReference>
<name>A0A075JJ47_9MICO</name>
<protein>
    <recommendedName>
        <fullName evidence="2">site-specific DNA-methyltransferase (adenine-specific)</fullName>
        <ecNumber evidence="2">2.1.1.72</ecNumber>
    </recommendedName>
</protein>
<dbReference type="GO" id="GO:0003677">
    <property type="term" value="F:DNA binding"/>
    <property type="evidence" value="ECO:0007669"/>
    <property type="project" value="InterPro"/>
</dbReference>
<comment type="catalytic activity">
    <reaction evidence="7">
        <text>a 2'-deoxyadenosine in DNA + S-adenosyl-L-methionine = an N(6)-methyl-2'-deoxyadenosine in DNA + S-adenosyl-L-homocysteine + H(+)</text>
        <dbReference type="Rhea" id="RHEA:15197"/>
        <dbReference type="Rhea" id="RHEA-COMP:12418"/>
        <dbReference type="Rhea" id="RHEA-COMP:12419"/>
        <dbReference type="ChEBI" id="CHEBI:15378"/>
        <dbReference type="ChEBI" id="CHEBI:57856"/>
        <dbReference type="ChEBI" id="CHEBI:59789"/>
        <dbReference type="ChEBI" id="CHEBI:90615"/>
        <dbReference type="ChEBI" id="CHEBI:90616"/>
        <dbReference type="EC" id="2.1.1.72"/>
    </reaction>
</comment>
<dbReference type="InterPro" id="IPR029063">
    <property type="entry name" value="SAM-dependent_MTases_sf"/>
</dbReference>
<evidence type="ECO:0000256" key="3">
    <source>
        <dbReference type="ARBA" id="ARBA00022603"/>
    </source>
</evidence>
<keyword evidence="3 10" id="KW-0489">Methyltransferase</keyword>
<gene>
    <name evidence="10" type="ORF">HX89_13845</name>
</gene>
<dbReference type="Gene3D" id="3.40.50.150">
    <property type="entry name" value="Vaccinia Virus protein VP39"/>
    <property type="match status" value="1"/>
</dbReference>
<reference evidence="10 11" key="1">
    <citation type="submission" date="2014-07" db="EMBL/GenBank/DDBJ databases">
        <title>Genome Sequencing of Dermacoccus nishinomiyaensis.</title>
        <authorList>
            <person name="Hong K.W."/>
            <person name="Chan K.G."/>
        </authorList>
    </citation>
    <scope>NUCLEOTIDE SEQUENCE [LARGE SCALE GENOMIC DNA]</scope>
    <source>
        <strain evidence="10 11">M25</strain>
    </source>
</reference>
<dbReference type="InterPro" id="IPR051537">
    <property type="entry name" value="DNA_Adenine_Mtase"/>
</dbReference>
<dbReference type="Proteomes" id="UP000027986">
    <property type="component" value="Chromosome"/>
</dbReference>
<dbReference type="InterPro" id="IPR038333">
    <property type="entry name" value="T1MK-like_N_sf"/>
</dbReference>
<evidence type="ECO:0000313" key="11">
    <source>
        <dbReference type="Proteomes" id="UP000027986"/>
    </source>
</evidence>
<dbReference type="EC" id="2.1.1.72" evidence="2"/>
<evidence type="ECO:0000259" key="8">
    <source>
        <dbReference type="Pfam" id="PF02384"/>
    </source>
</evidence>
<dbReference type="GeneID" id="41842110"/>
<keyword evidence="4 10" id="KW-0808">Transferase</keyword>
<dbReference type="InterPro" id="IPR002052">
    <property type="entry name" value="DNA_methylase_N6_adenine_CS"/>
</dbReference>
<evidence type="ECO:0000256" key="2">
    <source>
        <dbReference type="ARBA" id="ARBA00011900"/>
    </source>
</evidence>
<dbReference type="KEGG" id="dni:HX89_13845"/>
<sequence>MTTARQLVDKLWSYCDVLRDDGVGVIEYTEQLTYLLFLKMADERAKRPLKAERIIPEEYSWDRLVQATGNDLELEYTRILNGLAREEGVIGTIFRKAQNRVTDPAKLRRLVVDLIGKENWSQTGTDINGDAYEGLLAKGASDKGSGAGQYFTPRALIQAIVDVVDPGVDDRVTDPACGTGGFLLVAHEHASANVNEMTPNQRHNLQHSFAHGVELVDGTARLAAMNLLLHGMGSSNGDSLIDVRDSLSVDTGERWSVVLSNPPFGRKSSVTMMGADGRESRDDREIERQDFVATTSNKQLNFVQHIMTILETNGRAAVVLPDNVLFEGGAGETIRRKLLTDYDLHTMLRLPTGIFYAQGVKANVLFFDRKMARPGRPWTQKLWVYDLRTNKHFTLKQNPLTRADLDDFVGNYRVGERENRKESERWKAFTYDEIVARDKANLDITWLRDESLEDLASLPSPDVIAREIVEDLTAALAEFEAVATALEEQLGHTHAGDTTA</sequence>
<dbReference type="Pfam" id="PF02384">
    <property type="entry name" value="N6_Mtase"/>
    <property type="match status" value="1"/>
</dbReference>
<dbReference type="RefSeq" id="WP_038569836.1">
    <property type="nucleotide sequence ID" value="NZ_CP008889.1"/>
</dbReference>
<feature type="domain" description="DNA methylase adenine-specific" evidence="8">
    <location>
        <begin position="125"/>
        <end position="439"/>
    </location>
</feature>
<dbReference type="Pfam" id="PF12161">
    <property type="entry name" value="HsdM_N"/>
    <property type="match status" value="1"/>
</dbReference>
<dbReference type="PRINTS" id="PR00507">
    <property type="entry name" value="N12N6MTFRASE"/>
</dbReference>
<dbReference type="PROSITE" id="PS00092">
    <property type="entry name" value="N6_MTASE"/>
    <property type="match status" value="1"/>
</dbReference>
<dbReference type="Gene3D" id="1.20.1260.30">
    <property type="match status" value="1"/>
</dbReference>
<dbReference type="OrthoDB" id="9784823at2"/>
<accession>A0A075JJ47</accession>
<evidence type="ECO:0000256" key="1">
    <source>
        <dbReference type="ARBA" id="ARBA00006594"/>
    </source>
</evidence>
<keyword evidence="11" id="KW-1185">Reference proteome</keyword>
<evidence type="ECO:0000259" key="9">
    <source>
        <dbReference type="Pfam" id="PF12161"/>
    </source>
</evidence>
<dbReference type="PANTHER" id="PTHR42933:SF4">
    <property type="entry name" value="TYPE I RESTRICTION ENZYME ECOKI METHYLASE SUBUNIT"/>
    <property type="match status" value="1"/>
</dbReference>
<dbReference type="SUPFAM" id="SSF53335">
    <property type="entry name" value="S-adenosyl-L-methionine-dependent methyltransferases"/>
    <property type="match status" value="1"/>
</dbReference>
<dbReference type="HOGENOM" id="CLU_018284_2_0_11"/>
<proteinExistence type="inferred from homology"/>
<dbReference type="GO" id="GO:0009007">
    <property type="term" value="F:site-specific DNA-methyltransferase (adenine-specific) activity"/>
    <property type="evidence" value="ECO:0007669"/>
    <property type="project" value="UniProtKB-EC"/>
</dbReference>
<dbReference type="PANTHER" id="PTHR42933">
    <property type="entry name" value="SLR6095 PROTEIN"/>
    <property type="match status" value="1"/>
</dbReference>